<feature type="region of interest" description="Disordered" evidence="1">
    <location>
        <begin position="1"/>
        <end position="70"/>
    </location>
</feature>
<evidence type="ECO:0000313" key="2">
    <source>
        <dbReference type="EMBL" id="KAK1135403.1"/>
    </source>
</evidence>
<keyword evidence="3" id="KW-1185">Reference proteome</keyword>
<sequence>MQNPCRRLTPLYEQGFSTSFSFQQETSGSVPPQRERKEAQKEANPREKEREGTENPAGCRFIKRKPAERT</sequence>
<protein>
    <submittedName>
        <fullName evidence="2">Uncharacterized protein</fullName>
    </submittedName>
</protein>
<gene>
    <name evidence="2" type="ORF">K0M31_000001</name>
</gene>
<accession>A0AA40GCL9</accession>
<proteinExistence type="predicted"/>
<reference evidence="2" key="1">
    <citation type="submission" date="2021-10" db="EMBL/GenBank/DDBJ databases">
        <title>Melipona bicolor Genome sequencing and assembly.</title>
        <authorList>
            <person name="Araujo N.S."/>
            <person name="Arias M.C."/>
        </authorList>
    </citation>
    <scope>NUCLEOTIDE SEQUENCE</scope>
    <source>
        <strain evidence="2">USP_2M_L1-L4_2017</strain>
        <tissue evidence="2">Whole body</tissue>
    </source>
</reference>
<dbReference type="Proteomes" id="UP001177670">
    <property type="component" value="Unassembled WGS sequence"/>
</dbReference>
<evidence type="ECO:0000313" key="3">
    <source>
        <dbReference type="Proteomes" id="UP001177670"/>
    </source>
</evidence>
<dbReference type="EMBL" id="JAHYIQ010000001">
    <property type="protein sequence ID" value="KAK1135403.1"/>
    <property type="molecule type" value="Genomic_DNA"/>
</dbReference>
<evidence type="ECO:0000256" key="1">
    <source>
        <dbReference type="SAM" id="MobiDB-lite"/>
    </source>
</evidence>
<organism evidence="2 3">
    <name type="scientific">Melipona bicolor</name>
    <dbReference type="NCBI Taxonomy" id="60889"/>
    <lineage>
        <taxon>Eukaryota</taxon>
        <taxon>Metazoa</taxon>
        <taxon>Ecdysozoa</taxon>
        <taxon>Arthropoda</taxon>
        <taxon>Hexapoda</taxon>
        <taxon>Insecta</taxon>
        <taxon>Pterygota</taxon>
        <taxon>Neoptera</taxon>
        <taxon>Endopterygota</taxon>
        <taxon>Hymenoptera</taxon>
        <taxon>Apocrita</taxon>
        <taxon>Aculeata</taxon>
        <taxon>Apoidea</taxon>
        <taxon>Anthophila</taxon>
        <taxon>Apidae</taxon>
        <taxon>Melipona</taxon>
    </lineage>
</organism>
<name>A0AA40GCL9_9HYME</name>
<feature type="compositionally biased region" description="Low complexity" evidence="1">
    <location>
        <begin position="13"/>
        <end position="29"/>
    </location>
</feature>
<dbReference type="AlphaFoldDB" id="A0AA40GCL9"/>
<feature type="compositionally biased region" description="Basic and acidic residues" evidence="1">
    <location>
        <begin position="33"/>
        <end position="53"/>
    </location>
</feature>
<comment type="caution">
    <text evidence="2">The sequence shown here is derived from an EMBL/GenBank/DDBJ whole genome shotgun (WGS) entry which is preliminary data.</text>
</comment>